<dbReference type="Gene3D" id="3.40.50.300">
    <property type="entry name" value="P-loop containing nucleotide triphosphate hydrolases"/>
    <property type="match status" value="1"/>
</dbReference>
<dbReference type="AlphaFoldDB" id="A0A5B7FGX2"/>
<dbReference type="SUPFAM" id="SSF52540">
    <property type="entry name" value="P-loop containing nucleoside triphosphate hydrolases"/>
    <property type="match status" value="1"/>
</dbReference>
<gene>
    <name evidence="1" type="ORF">E2C01_038313</name>
</gene>
<evidence type="ECO:0000313" key="2">
    <source>
        <dbReference type="Proteomes" id="UP000324222"/>
    </source>
</evidence>
<reference evidence="1 2" key="1">
    <citation type="submission" date="2019-05" db="EMBL/GenBank/DDBJ databases">
        <title>Another draft genome of Portunus trituberculatus and its Hox gene families provides insights of decapod evolution.</title>
        <authorList>
            <person name="Jeong J.-H."/>
            <person name="Song I."/>
            <person name="Kim S."/>
            <person name="Choi T."/>
            <person name="Kim D."/>
            <person name="Ryu S."/>
            <person name="Kim W."/>
        </authorList>
    </citation>
    <scope>NUCLEOTIDE SEQUENCE [LARGE SCALE GENOMIC DNA]</scope>
    <source>
        <tissue evidence="1">Muscle</tissue>
    </source>
</reference>
<organism evidence="1 2">
    <name type="scientific">Portunus trituberculatus</name>
    <name type="common">Swimming crab</name>
    <name type="synonym">Neptunus trituberculatus</name>
    <dbReference type="NCBI Taxonomy" id="210409"/>
    <lineage>
        <taxon>Eukaryota</taxon>
        <taxon>Metazoa</taxon>
        <taxon>Ecdysozoa</taxon>
        <taxon>Arthropoda</taxon>
        <taxon>Crustacea</taxon>
        <taxon>Multicrustacea</taxon>
        <taxon>Malacostraca</taxon>
        <taxon>Eumalacostraca</taxon>
        <taxon>Eucarida</taxon>
        <taxon>Decapoda</taxon>
        <taxon>Pleocyemata</taxon>
        <taxon>Brachyura</taxon>
        <taxon>Eubrachyura</taxon>
        <taxon>Portunoidea</taxon>
        <taxon>Portunidae</taxon>
        <taxon>Portuninae</taxon>
        <taxon>Portunus</taxon>
    </lineage>
</organism>
<keyword evidence="2" id="KW-1185">Reference proteome</keyword>
<dbReference type="InterPro" id="IPR027417">
    <property type="entry name" value="P-loop_NTPase"/>
</dbReference>
<proteinExistence type="predicted"/>
<comment type="caution">
    <text evidence="1">The sequence shown here is derived from an EMBL/GenBank/DDBJ whole genome shotgun (WGS) entry which is preliminary data.</text>
</comment>
<protein>
    <recommendedName>
        <fullName evidence="3">NACHT domain-containing protein</fullName>
    </recommendedName>
</protein>
<evidence type="ECO:0008006" key="3">
    <source>
        <dbReference type="Google" id="ProtNLM"/>
    </source>
</evidence>
<accession>A0A5B7FGX2</accession>
<evidence type="ECO:0000313" key="1">
    <source>
        <dbReference type="EMBL" id="MPC44636.1"/>
    </source>
</evidence>
<name>A0A5B7FGX2_PORTR</name>
<sequence>MTLESLCTTAKNLRNKLVHEPLHKCDDKAIDDLCEQFKKIPEALLRLAKTKYKPKDDVDQEIKKINEHIDNILKATLGDPFELQQQLLKLRKEQVSIINEQGKSELSERYKELSNIDPASFVTRKKKLNIKNVFTKLDVHWTNEKEIFDLEYKELLEVKTESREKPTVIILEGDAGAGKTTLTKLILSDWAGDK</sequence>
<dbReference type="Proteomes" id="UP000324222">
    <property type="component" value="Unassembled WGS sequence"/>
</dbReference>
<dbReference type="EMBL" id="VSRR010006372">
    <property type="protein sequence ID" value="MPC44636.1"/>
    <property type="molecule type" value="Genomic_DNA"/>
</dbReference>